<feature type="compositionally biased region" description="Basic residues" evidence="1">
    <location>
        <begin position="265"/>
        <end position="281"/>
    </location>
</feature>
<proteinExistence type="predicted"/>
<feature type="compositionally biased region" description="Low complexity" evidence="1">
    <location>
        <begin position="152"/>
        <end position="170"/>
    </location>
</feature>
<feature type="compositionally biased region" description="Low complexity" evidence="1">
    <location>
        <begin position="102"/>
        <end position="128"/>
    </location>
</feature>
<evidence type="ECO:0000313" key="3">
    <source>
        <dbReference type="Proteomes" id="UP000503011"/>
    </source>
</evidence>
<dbReference type="InterPro" id="IPR053141">
    <property type="entry name" value="Mycobact_SerProt_Inhib_Rv3364c"/>
</dbReference>
<feature type="region of interest" description="Disordered" evidence="1">
    <location>
        <begin position="102"/>
        <end position="181"/>
    </location>
</feature>
<evidence type="ECO:0000256" key="1">
    <source>
        <dbReference type="SAM" id="MobiDB-lite"/>
    </source>
</evidence>
<dbReference type="AlphaFoldDB" id="A0A6F8YGU4"/>
<evidence type="ECO:0008006" key="4">
    <source>
        <dbReference type="Google" id="ProtNLM"/>
    </source>
</evidence>
<dbReference type="PANTHER" id="PTHR36222">
    <property type="entry name" value="SERINE PROTEASE INHIBITOR RV3364C"/>
    <property type="match status" value="1"/>
</dbReference>
<dbReference type="Proteomes" id="UP000503011">
    <property type="component" value="Chromosome"/>
</dbReference>
<name>A0A6F8YGU4_9ACTN</name>
<accession>A0A6F8YGU4</accession>
<reference evidence="2 3" key="2">
    <citation type="submission" date="2020-03" db="EMBL/GenBank/DDBJ databases">
        <authorList>
            <person name="Ichikawa N."/>
            <person name="Kimura A."/>
            <person name="Kitahashi Y."/>
            <person name="Uohara A."/>
        </authorList>
    </citation>
    <scope>NUCLEOTIDE SEQUENCE [LARGE SCALE GENOMIC DNA]</scope>
    <source>
        <strain evidence="2 3">NBRC 105367</strain>
    </source>
</reference>
<dbReference type="Gene3D" id="3.30.450.30">
    <property type="entry name" value="Dynein light chain 2a, cytoplasmic"/>
    <property type="match status" value="1"/>
</dbReference>
<organism evidence="2 3">
    <name type="scientific">Phytohabitans suffuscus</name>
    <dbReference type="NCBI Taxonomy" id="624315"/>
    <lineage>
        <taxon>Bacteria</taxon>
        <taxon>Bacillati</taxon>
        <taxon>Actinomycetota</taxon>
        <taxon>Actinomycetes</taxon>
        <taxon>Micromonosporales</taxon>
        <taxon>Micromonosporaceae</taxon>
    </lineage>
</organism>
<gene>
    <name evidence="2" type="ORF">Psuf_026000</name>
</gene>
<keyword evidence="3" id="KW-1185">Reference proteome</keyword>
<dbReference type="KEGG" id="psuu:Psuf_026000"/>
<reference evidence="2 3" key="1">
    <citation type="submission" date="2020-03" db="EMBL/GenBank/DDBJ databases">
        <title>Whole genome shotgun sequence of Phytohabitans suffuscus NBRC 105367.</title>
        <authorList>
            <person name="Komaki H."/>
            <person name="Tamura T."/>
        </authorList>
    </citation>
    <scope>NUCLEOTIDE SEQUENCE [LARGE SCALE GENOMIC DNA]</scope>
    <source>
        <strain evidence="2 3">NBRC 105367</strain>
    </source>
</reference>
<feature type="region of interest" description="Disordered" evidence="1">
    <location>
        <begin position="1"/>
        <end position="60"/>
    </location>
</feature>
<dbReference type="SUPFAM" id="SSF103196">
    <property type="entry name" value="Roadblock/LC7 domain"/>
    <property type="match status" value="1"/>
</dbReference>
<evidence type="ECO:0000313" key="2">
    <source>
        <dbReference type="EMBL" id="BCB85287.1"/>
    </source>
</evidence>
<sequence>MPETLAAALDMTAELPKVSNRNETGAKPGTPPAVTASEAAAANGPTTAAPAGPAGKAARFADETMELPIFRELESAWFRTRRGAPEEPRTPAQNGDFVTVDAARPASPAPQGAPAATVTPVPAAATRPSAPPPSGGNGNGAARREPVGGWQTAADDGWRAATAASQRPAAETTQAGLPKRVPMAQLVPGGVEKGATAVQRRTPEAVRGLLSAYHRGVQRGRTHPKDDQPAGSGRPRRPVWAPRPGAARRSMRDDNNAGSRLATRQLRRSGPGRRARGRGVRRWSVARSVARSPTRPGRPARGDRFGARQPHSGAARCFEGGAVLQTVVEMDNGFLFLMSISDGSSFAVLAARSCDVGQVGYEMALLVDRVGDALTPAPRTTAGMLG</sequence>
<dbReference type="EMBL" id="AP022871">
    <property type="protein sequence ID" value="BCB85287.1"/>
    <property type="molecule type" value="Genomic_DNA"/>
</dbReference>
<dbReference type="PANTHER" id="PTHR36222:SF1">
    <property type="entry name" value="SERINE PROTEASE INHIBITOR RV3364C"/>
    <property type="match status" value="1"/>
</dbReference>
<feature type="compositionally biased region" description="Low complexity" evidence="1">
    <location>
        <begin position="33"/>
        <end position="58"/>
    </location>
</feature>
<protein>
    <recommendedName>
        <fullName evidence="4">Roadblock/LAMTOR2 domain-containing protein</fullName>
    </recommendedName>
</protein>
<feature type="compositionally biased region" description="Low complexity" evidence="1">
    <location>
        <begin position="282"/>
        <end position="292"/>
    </location>
</feature>
<feature type="region of interest" description="Disordered" evidence="1">
    <location>
        <begin position="213"/>
        <end position="311"/>
    </location>
</feature>